<organism evidence="2 3">
    <name type="scientific">Neptunomonas qingdaonensis</name>
    <dbReference type="NCBI Taxonomy" id="1045558"/>
    <lineage>
        <taxon>Bacteria</taxon>
        <taxon>Pseudomonadati</taxon>
        <taxon>Pseudomonadota</taxon>
        <taxon>Gammaproteobacteria</taxon>
        <taxon>Oceanospirillales</taxon>
        <taxon>Oceanospirillaceae</taxon>
        <taxon>Neptunomonas</taxon>
    </lineage>
</organism>
<dbReference type="Proteomes" id="UP000198623">
    <property type="component" value="Unassembled WGS sequence"/>
</dbReference>
<evidence type="ECO:0000256" key="1">
    <source>
        <dbReference type="SAM" id="SignalP"/>
    </source>
</evidence>
<evidence type="ECO:0000313" key="3">
    <source>
        <dbReference type="Proteomes" id="UP000198623"/>
    </source>
</evidence>
<evidence type="ECO:0008006" key="4">
    <source>
        <dbReference type="Google" id="ProtNLM"/>
    </source>
</evidence>
<dbReference type="AlphaFoldDB" id="A0A1I2SYC9"/>
<name>A0A1I2SYC9_9GAMM</name>
<dbReference type="InterPro" id="IPR008309">
    <property type="entry name" value="YdbL"/>
</dbReference>
<dbReference type="RefSeq" id="WP_090728519.1">
    <property type="nucleotide sequence ID" value="NZ_FOOU01000008.1"/>
</dbReference>
<feature type="signal peptide" evidence="1">
    <location>
        <begin position="1"/>
        <end position="26"/>
    </location>
</feature>
<dbReference type="PIRSF" id="PIRSF025560">
    <property type="entry name" value="UCP025560"/>
    <property type="match status" value="1"/>
</dbReference>
<proteinExistence type="predicted"/>
<dbReference type="OrthoDB" id="9798130at2"/>
<reference evidence="3" key="1">
    <citation type="submission" date="2016-10" db="EMBL/GenBank/DDBJ databases">
        <authorList>
            <person name="Varghese N."/>
            <person name="Submissions S."/>
        </authorList>
    </citation>
    <scope>NUCLEOTIDE SEQUENCE [LARGE SCALE GENOMIC DNA]</scope>
    <source>
        <strain evidence="3">CGMCC 1.10971</strain>
    </source>
</reference>
<sequence length="114" mass="12612">MMKPITRKLLSRLILSFLIIATPAWALSLDEAQSKGLVGETPSGYLASVSPSPNSDTRRLINEINTKRKAAYMDIATKAGVALEIIEIRIGQRLYDNAQKGAFLQNPQGKWIQK</sequence>
<feature type="chain" id="PRO_5011481449" description="DUF1318 domain-containing protein" evidence="1">
    <location>
        <begin position="27"/>
        <end position="114"/>
    </location>
</feature>
<keyword evidence="1" id="KW-0732">Signal</keyword>
<protein>
    <recommendedName>
        <fullName evidence="4">DUF1318 domain-containing protein</fullName>
    </recommendedName>
</protein>
<evidence type="ECO:0000313" key="2">
    <source>
        <dbReference type="EMBL" id="SFG55176.1"/>
    </source>
</evidence>
<dbReference type="Pfam" id="PF07027">
    <property type="entry name" value="DUF1318"/>
    <property type="match status" value="1"/>
</dbReference>
<dbReference type="STRING" id="1045558.SAMN05216175_108137"/>
<dbReference type="EMBL" id="FOOU01000008">
    <property type="protein sequence ID" value="SFG55176.1"/>
    <property type="molecule type" value="Genomic_DNA"/>
</dbReference>
<gene>
    <name evidence="2" type="ORF">SAMN05216175_108137</name>
</gene>
<keyword evidence="3" id="KW-1185">Reference proteome</keyword>
<accession>A0A1I2SYC9</accession>